<protein>
    <recommendedName>
        <fullName evidence="2 9">Cysteine dioxygenase</fullName>
        <ecNumber evidence="2 9">1.13.11.20</ecNumber>
    </recommendedName>
</protein>
<gene>
    <name evidence="10" type="ORF">H696_05190</name>
</gene>
<dbReference type="OrthoDB" id="543511at2759"/>
<feature type="binding site" evidence="8">
    <location>
        <position position="144"/>
    </location>
    <ligand>
        <name>Fe cation</name>
        <dbReference type="ChEBI" id="CHEBI:24875"/>
        <note>catalytic</note>
    </ligand>
</feature>
<evidence type="ECO:0000256" key="6">
    <source>
        <dbReference type="ARBA" id="ARBA00023004"/>
    </source>
</evidence>
<dbReference type="eggNOG" id="KOG4064">
    <property type="taxonomic scope" value="Eukaryota"/>
</dbReference>
<feature type="cross-link" description="3'-(S-cysteinyl)-tyrosine (Cys-Tyr)" evidence="7">
    <location>
        <begin position="149"/>
        <end position="225"/>
    </location>
</feature>
<dbReference type="GO" id="GO:0017172">
    <property type="term" value="F:cysteine dioxygenase activity"/>
    <property type="evidence" value="ECO:0007669"/>
    <property type="project" value="UniProtKB-UniRule"/>
</dbReference>
<keyword evidence="3 8" id="KW-0479">Metal-binding</keyword>
<evidence type="ECO:0000256" key="4">
    <source>
        <dbReference type="ARBA" id="ARBA00022964"/>
    </source>
</evidence>
<dbReference type="STRING" id="691883.A0A058Z2V6"/>
<evidence type="ECO:0000256" key="7">
    <source>
        <dbReference type="PIRSR" id="PIRSR610300-50"/>
    </source>
</evidence>
<proteinExistence type="inferred from homology"/>
<evidence type="ECO:0000256" key="8">
    <source>
        <dbReference type="PIRSR" id="PIRSR610300-51"/>
    </source>
</evidence>
<keyword evidence="11" id="KW-1185">Reference proteome</keyword>
<evidence type="ECO:0000256" key="2">
    <source>
        <dbReference type="ARBA" id="ARBA00013133"/>
    </source>
</evidence>
<evidence type="ECO:0000256" key="5">
    <source>
        <dbReference type="ARBA" id="ARBA00023002"/>
    </source>
</evidence>
<evidence type="ECO:0000256" key="3">
    <source>
        <dbReference type="ARBA" id="ARBA00022723"/>
    </source>
</evidence>
<sequence>MNTIATHAAGPAADAFPSKARVCNCPTRCLTPADDINFLDAANPRHTEPLAPEDEPTTPTSIDHLRELLKAEFDNEGISTLCYRRLKRVRRLMQLYTPKPEDYAPYAHFRDGYYTRNLVDDGNGHFNLIVLAWAEGQGSPVHDHSGSHCFMKVLDGTLEETLYHTPADEPHGEDHDDDDEETAPLETISKTNLGAGSLAYIHDRIGLHKVHNPSNDIPSLSLHLYSPPYTLSHAYNPKTGTRSQPGQMLFHSVGGQLVKRS</sequence>
<dbReference type="GO" id="GO:0008198">
    <property type="term" value="F:ferrous iron binding"/>
    <property type="evidence" value="ECO:0007669"/>
    <property type="project" value="TreeGrafter"/>
</dbReference>
<dbReference type="Proteomes" id="UP000030693">
    <property type="component" value="Unassembled WGS sequence"/>
</dbReference>
<organism evidence="10">
    <name type="scientific">Fonticula alba</name>
    <name type="common">Slime mold</name>
    <dbReference type="NCBI Taxonomy" id="691883"/>
    <lineage>
        <taxon>Eukaryota</taxon>
        <taxon>Rotosphaerida</taxon>
        <taxon>Fonticulaceae</taxon>
        <taxon>Fonticula</taxon>
    </lineage>
</organism>
<keyword evidence="4 9" id="KW-0223">Dioxygenase</keyword>
<comment type="cofactor">
    <cofactor evidence="9">
        <name>Fe cation</name>
        <dbReference type="ChEBI" id="CHEBI:24875"/>
    </cofactor>
    <text evidence="9">Binds 1 Fe cation per subunit.</text>
</comment>
<reference evidence="10" key="1">
    <citation type="submission" date="2013-04" db="EMBL/GenBank/DDBJ databases">
        <title>The Genome Sequence of Fonticula alba ATCC 38817.</title>
        <authorList>
            <consortium name="The Broad Institute Genomics Platform"/>
            <person name="Russ C."/>
            <person name="Cuomo C."/>
            <person name="Burger G."/>
            <person name="Gray M.W."/>
            <person name="Holland P.W.H."/>
            <person name="King N."/>
            <person name="Lang F.B.F."/>
            <person name="Roger A.J."/>
            <person name="Ruiz-Trillo I."/>
            <person name="Brown M."/>
            <person name="Walker B."/>
            <person name="Young S."/>
            <person name="Zeng Q."/>
            <person name="Gargeya S."/>
            <person name="Fitzgerald M."/>
            <person name="Haas B."/>
            <person name="Abouelleil A."/>
            <person name="Allen A.W."/>
            <person name="Alvarado L."/>
            <person name="Arachchi H.M."/>
            <person name="Berlin A.M."/>
            <person name="Chapman S.B."/>
            <person name="Gainer-Dewar J."/>
            <person name="Goldberg J."/>
            <person name="Griggs A."/>
            <person name="Gujja S."/>
            <person name="Hansen M."/>
            <person name="Howarth C."/>
            <person name="Imamovic A."/>
            <person name="Ireland A."/>
            <person name="Larimer J."/>
            <person name="McCowan C."/>
            <person name="Murphy C."/>
            <person name="Pearson M."/>
            <person name="Poon T.W."/>
            <person name="Priest M."/>
            <person name="Roberts A."/>
            <person name="Saif S."/>
            <person name="Shea T."/>
            <person name="Sisk P."/>
            <person name="Sykes S."/>
            <person name="Wortman J."/>
            <person name="Nusbaum C."/>
            <person name="Birren B."/>
        </authorList>
    </citation>
    <scope>NUCLEOTIDE SEQUENCE [LARGE SCALE GENOMIC DNA]</scope>
    <source>
        <strain evidence="10">ATCC 38817</strain>
    </source>
</reference>
<evidence type="ECO:0000256" key="1">
    <source>
        <dbReference type="ARBA" id="ARBA00006622"/>
    </source>
</evidence>
<dbReference type="EC" id="1.13.11.20" evidence="2 9"/>
<dbReference type="EMBL" id="KB932209">
    <property type="protein sequence ID" value="KCV68268.1"/>
    <property type="molecule type" value="Genomic_DNA"/>
</dbReference>
<dbReference type="AlphaFoldDB" id="A0A058Z2V6"/>
<dbReference type="InterPro" id="IPR014710">
    <property type="entry name" value="RmlC-like_jellyroll"/>
</dbReference>
<name>A0A058Z2V6_FONAL</name>
<keyword evidence="5 9" id="KW-0560">Oxidoreductase</keyword>
<dbReference type="InterPro" id="IPR010300">
    <property type="entry name" value="CDO_1"/>
</dbReference>
<dbReference type="InterPro" id="IPR011051">
    <property type="entry name" value="RmlC_Cupin_sf"/>
</dbReference>
<dbReference type="CDD" id="cd10548">
    <property type="entry name" value="cupin_CDO"/>
    <property type="match status" value="1"/>
</dbReference>
<evidence type="ECO:0000256" key="9">
    <source>
        <dbReference type="RuleBase" id="RU366010"/>
    </source>
</evidence>
<dbReference type="SUPFAM" id="SSF51182">
    <property type="entry name" value="RmlC-like cupins"/>
    <property type="match status" value="1"/>
</dbReference>
<dbReference type="OMA" id="YTENQVT"/>
<feature type="binding site" evidence="8">
    <location>
        <position position="142"/>
    </location>
    <ligand>
        <name>Fe cation</name>
        <dbReference type="ChEBI" id="CHEBI:24875"/>
        <note>catalytic</note>
    </ligand>
</feature>
<evidence type="ECO:0000313" key="11">
    <source>
        <dbReference type="Proteomes" id="UP000030693"/>
    </source>
</evidence>
<comment type="catalytic activity">
    <reaction evidence="9">
        <text>L-cysteine + O2 = 3-sulfino-L-alanine + H(+)</text>
        <dbReference type="Rhea" id="RHEA:20441"/>
        <dbReference type="ChEBI" id="CHEBI:15378"/>
        <dbReference type="ChEBI" id="CHEBI:15379"/>
        <dbReference type="ChEBI" id="CHEBI:35235"/>
        <dbReference type="ChEBI" id="CHEBI:61085"/>
        <dbReference type="EC" id="1.13.11.20"/>
    </reaction>
</comment>
<dbReference type="GeneID" id="20529915"/>
<dbReference type="PANTHER" id="PTHR12918">
    <property type="entry name" value="CYSTEINE DIOXYGENASE"/>
    <property type="match status" value="1"/>
</dbReference>
<dbReference type="Gene3D" id="2.60.120.10">
    <property type="entry name" value="Jelly Rolls"/>
    <property type="match status" value="1"/>
</dbReference>
<dbReference type="PANTHER" id="PTHR12918:SF1">
    <property type="entry name" value="CYSTEINE DIOXYGENASE TYPE 1"/>
    <property type="match status" value="1"/>
</dbReference>
<keyword evidence="6 8" id="KW-0408">Iron</keyword>
<keyword evidence="7" id="KW-0883">Thioether bond</keyword>
<dbReference type="Pfam" id="PF05995">
    <property type="entry name" value="CDO_I"/>
    <property type="match status" value="1"/>
</dbReference>
<comment type="similarity">
    <text evidence="1 9">Belongs to the cysteine dioxygenase family.</text>
</comment>
<dbReference type="GO" id="GO:0019448">
    <property type="term" value="P:L-cysteine catabolic process"/>
    <property type="evidence" value="ECO:0007669"/>
    <property type="project" value="TreeGrafter"/>
</dbReference>
<feature type="binding site" evidence="8">
    <location>
        <position position="208"/>
    </location>
    <ligand>
        <name>Fe cation</name>
        <dbReference type="ChEBI" id="CHEBI:24875"/>
        <note>catalytic</note>
    </ligand>
</feature>
<dbReference type="RefSeq" id="XP_009497322.1">
    <property type="nucleotide sequence ID" value="XM_009499047.1"/>
</dbReference>
<evidence type="ECO:0000313" key="10">
    <source>
        <dbReference type="EMBL" id="KCV68268.1"/>
    </source>
</evidence>
<accession>A0A058Z2V6</accession>